<dbReference type="PANTHER" id="PTHR35465">
    <property type="entry name" value="CAVEOLIN-1 PROTEIN"/>
    <property type="match status" value="1"/>
</dbReference>
<organism evidence="1 2">
    <name type="scientific">Tetracentron sinense</name>
    <name type="common">Spur-leaf</name>
    <dbReference type="NCBI Taxonomy" id="13715"/>
    <lineage>
        <taxon>Eukaryota</taxon>
        <taxon>Viridiplantae</taxon>
        <taxon>Streptophyta</taxon>
        <taxon>Embryophyta</taxon>
        <taxon>Tracheophyta</taxon>
        <taxon>Spermatophyta</taxon>
        <taxon>Magnoliopsida</taxon>
        <taxon>Trochodendrales</taxon>
        <taxon>Trochodendraceae</taxon>
        <taxon>Tetracentron</taxon>
    </lineage>
</organism>
<dbReference type="Proteomes" id="UP000655225">
    <property type="component" value="Unassembled WGS sequence"/>
</dbReference>
<comment type="caution">
    <text evidence="1">The sequence shown here is derived from an EMBL/GenBank/DDBJ whole genome shotgun (WGS) entry which is preliminary data.</text>
</comment>
<proteinExistence type="predicted"/>
<accession>A0A834YLZ1</accession>
<dbReference type="OrthoDB" id="3360032at2759"/>
<gene>
    <name evidence="1" type="ORF">HHK36_026767</name>
</gene>
<sequence>MFQANHIANCHFQYPLSSFAAPTYYLLLPSARSNYITGLDWGFAQEMMGVCEISGKFGNFGVADFASIGIPASFSIRLKRGKAESGLNWKRRLLNTEKMIFKADSVDLLSHQSSGQGGTYVLVIVEPAGVVAMSHGHERQFVIFNIEG</sequence>
<name>A0A834YLZ1_TETSI</name>
<keyword evidence="2" id="KW-1185">Reference proteome</keyword>
<dbReference type="PANTHER" id="PTHR35465:SF1">
    <property type="entry name" value="PHOSPHATIDYLINOSITOL-GLYCAN BIOSYNTHESIS CLASS X PROTEIN"/>
    <property type="match status" value="1"/>
</dbReference>
<evidence type="ECO:0000313" key="1">
    <source>
        <dbReference type="EMBL" id="KAF8388101.1"/>
    </source>
</evidence>
<dbReference type="EMBL" id="JABCRI010000020">
    <property type="protein sequence ID" value="KAF8388101.1"/>
    <property type="molecule type" value="Genomic_DNA"/>
</dbReference>
<reference evidence="1 2" key="1">
    <citation type="submission" date="2020-04" db="EMBL/GenBank/DDBJ databases">
        <title>Plant Genome Project.</title>
        <authorList>
            <person name="Zhang R.-G."/>
        </authorList>
    </citation>
    <scope>NUCLEOTIDE SEQUENCE [LARGE SCALE GENOMIC DNA]</scope>
    <source>
        <strain evidence="1">YNK0</strain>
        <tissue evidence="1">Leaf</tissue>
    </source>
</reference>
<evidence type="ECO:0000313" key="2">
    <source>
        <dbReference type="Proteomes" id="UP000655225"/>
    </source>
</evidence>
<protein>
    <submittedName>
        <fullName evidence="1">Uncharacterized protein</fullName>
    </submittedName>
</protein>
<dbReference type="AlphaFoldDB" id="A0A834YLZ1"/>